<evidence type="ECO:0000256" key="1">
    <source>
        <dbReference type="ARBA" id="ARBA00009275"/>
    </source>
</evidence>
<dbReference type="GO" id="GO:0016788">
    <property type="term" value="F:hydrolase activity, acting on ester bonds"/>
    <property type="evidence" value="ECO:0007669"/>
    <property type="project" value="InterPro"/>
</dbReference>
<dbReference type="Pfam" id="PF01026">
    <property type="entry name" value="TatD_DNase"/>
    <property type="match status" value="1"/>
</dbReference>
<dbReference type="OrthoDB" id="9810005at2"/>
<keyword evidence="2" id="KW-0378">Hydrolase</keyword>
<evidence type="ECO:0000256" key="3">
    <source>
        <dbReference type="PIRSR" id="PIRSR005902-1"/>
    </source>
</evidence>
<dbReference type="CDD" id="cd01310">
    <property type="entry name" value="TatD_DNAse"/>
    <property type="match status" value="1"/>
</dbReference>
<keyword evidence="5" id="KW-1185">Reference proteome</keyword>
<dbReference type="EnsemblBacteria" id="AAK90397">
    <property type="protein sequence ID" value="AAK90397"/>
    <property type="gene ID" value="Atu5019"/>
</dbReference>
<dbReference type="Proteomes" id="UP000000813">
    <property type="component" value="Plasmid At"/>
</dbReference>
<keyword evidence="3" id="KW-0479">Metal-binding</keyword>
<dbReference type="Gene3D" id="3.20.20.140">
    <property type="entry name" value="Metal-dependent hydrolases"/>
    <property type="match status" value="1"/>
</dbReference>
<organism evidence="4 5">
    <name type="scientific">Agrobacterium fabrum (strain C58 / ATCC 33970)</name>
    <name type="common">Agrobacterium tumefaciens (strain C58)</name>
    <dbReference type="NCBI Taxonomy" id="176299"/>
    <lineage>
        <taxon>Bacteria</taxon>
        <taxon>Pseudomonadati</taxon>
        <taxon>Pseudomonadota</taxon>
        <taxon>Alphaproteobacteria</taxon>
        <taxon>Hyphomicrobiales</taxon>
        <taxon>Rhizobiaceae</taxon>
        <taxon>Rhizobium/Agrobacterium group</taxon>
        <taxon>Agrobacterium</taxon>
        <taxon>Agrobacterium tumefaciens complex</taxon>
    </lineage>
</organism>
<dbReference type="HOGENOM" id="CLU_031506_5_1_5"/>
<dbReference type="GO" id="GO:0046872">
    <property type="term" value="F:metal ion binding"/>
    <property type="evidence" value="ECO:0007669"/>
    <property type="project" value="UniProtKB-KW"/>
</dbReference>
<gene>
    <name evidence="4" type="ordered locus">Atu5019</name>
</gene>
<dbReference type="PIRSF" id="PIRSF005902">
    <property type="entry name" value="DNase_TatD"/>
    <property type="match status" value="1"/>
</dbReference>
<dbReference type="PROSITE" id="PS01137">
    <property type="entry name" value="TATD_1"/>
    <property type="match status" value="1"/>
</dbReference>
<accession>A9CLT0</accession>
<feature type="binding site" evidence="3">
    <location>
        <position position="7"/>
    </location>
    <ligand>
        <name>a divalent metal cation</name>
        <dbReference type="ChEBI" id="CHEBI:60240"/>
        <label>1</label>
    </ligand>
</feature>
<dbReference type="AlphaFoldDB" id="A9CLT0"/>
<proteinExistence type="inferred from homology"/>
<geneLocation type="plasmid" evidence="4 5">
    <name>At</name>
</geneLocation>
<dbReference type="eggNOG" id="COG0084">
    <property type="taxonomic scope" value="Bacteria"/>
</dbReference>
<dbReference type="BioCyc" id="AGRO:ATU5019-MONOMER"/>
<dbReference type="RefSeq" id="WP_010974283.1">
    <property type="nucleotide sequence ID" value="NC_003064.2"/>
</dbReference>
<dbReference type="PhylomeDB" id="A9CLT0"/>
<sequence>MIDTHCHLDLYPKPGTVIAEADKRGMFVIAVTTTPKAFLGNIRMTEGKKRIRVAVGLHPELVAERHREVEDVCKLMAKTKYVGEIGIDGSPPHKSSIKLQTEVFARFLTRASELGGKVLSIHSRGAAALVLDEIERNGHGTLPILHWFSGSKQQVERAAKLGCWFSVGPAMLRSRKGRELLASMPRHRLLTETDGPFATDVDRPLMPWDVSMALPAIADVWGTTPVGVDQVVSANFRELINATEQGRAAAKLVGNC</sequence>
<keyword evidence="4" id="KW-0614">Plasmid</keyword>
<reference evidence="4 5" key="2">
    <citation type="journal article" date="2001" name="Science">
        <title>Genome sequence of the plant pathogen and biotechnology agent Agrobacterium tumefaciens C58.</title>
        <authorList>
            <person name="Goodner B."/>
            <person name="Hinkle G."/>
            <person name="Gattung S."/>
            <person name="Miller N."/>
            <person name="Blanchard M."/>
            <person name="Qurollo B."/>
            <person name="Goldman B.S."/>
            <person name="Cao Y."/>
            <person name="Askenazi M."/>
            <person name="Halling C."/>
            <person name="Mullin L."/>
            <person name="Houmiel K."/>
            <person name="Gordon J."/>
            <person name="Vaudin M."/>
            <person name="Iartchouk O."/>
            <person name="Epp A."/>
            <person name="Liu F."/>
            <person name="Wollam C."/>
            <person name="Allinger M."/>
            <person name="Doughty D."/>
            <person name="Scott C."/>
            <person name="Lappas C."/>
            <person name="Markelz B."/>
            <person name="Flanagan C."/>
            <person name="Crowell C."/>
            <person name="Gurson J."/>
            <person name="Lomo C."/>
            <person name="Sear C."/>
            <person name="Strub G."/>
            <person name="Cielo C."/>
            <person name="Slater S."/>
        </authorList>
    </citation>
    <scope>NUCLEOTIDE SEQUENCE [LARGE SCALE GENOMIC DNA]</scope>
    <source>
        <strain evidence="5">C58 / ATCC 33970</strain>
    </source>
</reference>
<feature type="binding site" evidence="3">
    <location>
        <position position="5"/>
    </location>
    <ligand>
        <name>a divalent metal cation</name>
        <dbReference type="ChEBI" id="CHEBI:60240"/>
        <label>1</label>
    </ligand>
</feature>
<evidence type="ECO:0000313" key="5">
    <source>
        <dbReference type="Proteomes" id="UP000000813"/>
    </source>
</evidence>
<dbReference type="NCBIfam" id="NF041926">
    <property type="entry name" value="QatD"/>
    <property type="match status" value="1"/>
</dbReference>
<dbReference type="GeneID" id="1136792"/>
<dbReference type="InterPro" id="IPR018228">
    <property type="entry name" value="DNase_TatD-rel_CS"/>
</dbReference>
<dbReference type="PATRIC" id="fig|176299.10.peg.4715"/>
<dbReference type="SUPFAM" id="SSF51556">
    <property type="entry name" value="Metallo-dependent hydrolases"/>
    <property type="match status" value="1"/>
</dbReference>
<evidence type="ECO:0000313" key="4">
    <source>
        <dbReference type="EMBL" id="AAK90397.1"/>
    </source>
</evidence>
<dbReference type="PANTHER" id="PTHR46124">
    <property type="entry name" value="D-AMINOACYL-TRNA DEACYLASE"/>
    <property type="match status" value="1"/>
</dbReference>
<protein>
    <submittedName>
        <fullName evidence="4">Uncharacterized protein</fullName>
    </submittedName>
</protein>
<dbReference type="InterPro" id="IPR049677">
    <property type="entry name" value="QatD"/>
</dbReference>
<dbReference type="InterPro" id="IPR032466">
    <property type="entry name" value="Metal_Hydrolase"/>
</dbReference>
<dbReference type="PIR" id="AB3162">
    <property type="entry name" value="AB3162"/>
</dbReference>
<feature type="binding site" evidence="3">
    <location>
        <position position="146"/>
    </location>
    <ligand>
        <name>a divalent metal cation</name>
        <dbReference type="ChEBI" id="CHEBI:60240"/>
        <label>2</label>
    </ligand>
</feature>
<feature type="binding site" evidence="3">
    <location>
        <position position="194"/>
    </location>
    <ligand>
        <name>a divalent metal cation</name>
        <dbReference type="ChEBI" id="CHEBI:60240"/>
        <label>1</label>
    </ligand>
</feature>
<dbReference type="PANTHER" id="PTHR46124:SF2">
    <property type="entry name" value="D-AMINOACYL-TRNA DEACYLASE"/>
    <property type="match status" value="1"/>
</dbReference>
<dbReference type="KEGG" id="atu:Atu5019"/>
<dbReference type="InterPro" id="IPR001130">
    <property type="entry name" value="TatD-like"/>
</dbReference>
<feature type="binding site" evidence="3">
    <location>
        <position position="84"/>
    </location>
    <ligand>
        <name>a divalent metal cation</name>
        <dbReference type="ChEBI" id="CHEBI:60240"/>
        <label>1</label>
    </ligand>
</feature>
<reference evidence="4 5" key="1">
    <citation type="journal article" date="2001" name="Science">
        <title>The genome of the natural genetic engineer Agrobacterium tumefaciens C58.</title>
        <authorList>
            <person name="Wood D.W."/>
            <person name="Setubal J.C."/>
            <person name="Kaul R."/>
            <person name="Monks D.E."/>
            <person name="Kitajima J.P."/>
            <person name="Okura V.K."/>
            <person name="Zhou Y."/>
            <person name="Chen L."/>
            <person name="Wood G.E."/>
            <person name="Almeida N.F.Jr."/>
            <person name="Woo L."/>
            <person name="Chen Y."/>
            <person name="Paulsen I.T."/>
            <person name="Eisen J.A."/>
            <person name="Karp P.D."/>
            <person name="Bovee D.Sr."/>
            <person name="Chapman P."/>
            <person name="Clendenning J."/>
            <person name="Deatherage G."/>
            <person name="Gillet W."/>
            <person name="Grant C."/>
            <person name="Kutyavin T."/>
            <person name="Levy R."/>
            <person name="Li M.J."/>
            <person name="McClelland E."/>
            <person name="Palmieri A."/>
            <person name="Raymond C."/>
            <person name="Rouse G."/>
            <person name="Saenphimmachak C."/>
            <person name="Wu Z."/>
            <person name="Romero P."/>
            <person name="Gordon D."/>
            <person name="Zhang S."/>
            <person name="Yoo H."/>
            <person name="Tao Y."/>
            <person name="Biddle P."/>
            <person name="Jung M."/>
            <person name="Krespan W."/>
            <person name="Perry M."/>
            <person name="Gordon-Kamm B."/>
            <person name="Liao L."/>
            <person name="Kim S."/>
            <person name="Hendrick C."/>
            <person name="Zhao Z.Y."/>
            <person name="Dolan M."/>
            <person name="Chumley F."/>
            <person name="Tingey S.V."/>
            <person name="Tomb J.F."/>
            <person name="Gordon M.P."/>
            <person name="Olson M.V."/>
            <person name="Nester E.W."/>
        </authorList>
    </citation>
    <scope>NUCLEOTIDE SEQUENCE [LARGE SCALE GENOMIC DNA]</scope>
    <source>
        <strain evidence="5">C58 / ATCC 33970</strain>
    </source>
</reference>
<comment type="similarity">
    <text evidence="1">Belongs to the metallo-dependent hydrolases superfamily. TatD-type hydrolase family.</text>
</comment>
<name>A9CLT0_AGRFC</name>
<evidence type="ECO:0000256" key="2">
    <source>
        <dbReference type="ARBA" id="ARBA00022801"/>
    </source>
</evidence>
<dbReference type="EMBL" id="AE007872">
    <property type="protein sequence ID" value="AAK90397.1"/>
    <property type="molecule type" value="Genomic_DNA"/>
</dbReference>
<dbReference type="PROSITE" id="PS01091">
    <property type="entry name" value="TATD_3"/>
    <property type="match status" value="1"/>
</dbReference>
<feature type="binding site" evidence="3">
    <location>
        <position position="122"/>
    </location>
    <ligand>
        <name>a divalent metal cation</name>
        <dbReference type="ChEBI" id="CHEBI:60240"/>
        <label>2</label>
    </ligand>
</feature>